<dbReference type="RefSeq" id="WP_223676790.1">
    <property type="nucleotide sequence ID" value="NZ_JAINZW010000006.1"/>
</dbReference>
<organism evidence="2 3">
    <name type="scientific">Novilysobacter selenitireducens</name>
    <dbReference type="NCBI Taxonomy" id="2872639"/>
    <lineage>
        <taxon>Bacteria</taxon>
        <taxon>Pseudomonadati</taxon>
        <taxon>Pseudomonadota</taxon>
        <taxon>Gammaproteobacteria</taxon>
        <taxon>Lysobacterales</taxon>
        <taxon>Lysobacteraceae</taxon>
        <taxon>Novilysobacter</taxon>
    </lineage>
</organism>
<evidence type="ECO:0000313" key="2">
    <source>
        <dbReference type="EMBL" id="MBZ4040336.1"/>
    </source>
</evidence>
<dbReference type="EMBL" id="JAINZW010000006">
    <property type="protein sequence ID" value="MBZ4040336.1"/>
    <property type="molecule type" value="Genomic_DNA"/>
</dbReference>
<dbReference type="CDD" id="cd07262">
    <property type="entry name" value="VOC_like"/>
    <property type="match status" value="1"/>
</dbReference>
<dbReference type="Proteomes" id="UP001430954">
    <property type="component" value="Unassembled WGS sequence"/>
</dbReference>
<dbReference type="InterPro" id="IPR037523">
    <property type="entry name" value="VOC_core"/>
</dbReference>
<reference evidence="2 3" key="1">
    <citation type="submission" date="2021-09" db="EMBL/GenBank/DDBJ databases">
        <title>Lysobacter sp. 13A isolated from the river sediment.</title>
        <authorList>
            <person name="Liu H."/>
            <person name="Li S."/>
            <person name="Mao S."/>
        </authorList>
    </citation>
    <scope>NUCLEOTIDE SEQUENCE [LARGE SCALE GENOMIC DNA]</scope>
    <source>
        <strain evidence="2 3">13A</strain>
    </source>
</reference>
<dbReference type="Pfam" id="PF00903">
    <property type="entry name" value="Glyoxalase"/>
    <property type="match status" value="1"/>
</dbReference>
<protein>
    <submittedName>
        <fullName evidence="2">VOC family protein</fullName>
    </submittedName>
</protein>
<feature type="domain" description="VOC" evidence="1">
    <location>
        <begin position="1"/>
        <end position="122"/>
    </location>
</feature>
<dbReference type="PROSITE" id="PS51819">
    <property type="entry name" value="VOC"/>
    <property type="match status" value="1"/>
</dbReference>
<dbReference type="SUPFAM" id="SSF54593">
    <property type="entry name" value="Glyoxalase/Bleomycin resistance protein/Dihydroxybiphenyl dioxygenase"/>
    <property type="match status" value="1"/>
</dbReference>
<evidence type="ECO:0000259" key="1">
    <source>
        <dbReference type="PROSITE" id="PS51819"/>
    </source>
</evidence>
<dbReference type="Gene3D" id="3.10.180.10">
    <property type="entry name" value="2,3-Dihydroxybiphenyl 1,2-Dioxygenase, domain 1"/>
    <property type="match status" value="1"/>
</dbReference>
<evidence type="ECO:0000313" key="3">
    <source>
        <dbReference type="Proteomes" id="UP001430954"/>
    </source>
</evidence>
<dbReference type="InterPro" id="IPR004360">
    <property type="entry name" value="Glyas_Fos-R_dOase_dom"/>
</dbReference>
<name>A0ABS7T924_9GAMM</name>
<dbReference type="PANTHER" id="PTHR35006">
    <property type="entry name" value="GLYOXALASE FAMILY PROTEIN (AFU_ORTHOLOGUE AFUA_5G14830)"/>
    <property type="match status" value="1"/>
</dbReference>
<dbReference type="InterPro" id="IPR029068">
    <property type="entry name" value="Glyas_Bleomycin-R_OHBP_Dase"/>
</dbReference>
<sequence>MLAYVTLGTRDLDRAAAFYDALLPLVGGKRMMEEAGYYIAWSDGSSNAGLGITYPFDKAQANVGNGTMVALQAPSPEVVEAVHARALELGGTDEGAPGERWPGFYAGYFRDLDGNKLNVCWIG</sequence>
<dbReference type="PANTHER" id="PTHR35006:SF1">
    <property type="entry name" value="BLL2941 PROTEIN"/>
    <property type="match status" value="1"/>
</dbReference>
<comment type="caution">
    <text evidence="2">The sequence shown here is derived from an EMBL/GenBank/DDBJ whole genome shotgun (WGS) entry which is preliminary data.</text>
</comment>
<keyword evidence="3" id="KW-1185">Reference proteome</keyword>
<accession>A0ABS7T924</accession>
<proteinExistence type="predicted"/>
<gene>
    <name evidence="2" type="ORF">K6753_12430</name>
</gene>